<feature type="region of interest" description="Disordered" evidence="9">
    <location>
        <begin position="142"/>
        <end position="188"/>
    </location>
</feature>
<organism evidence="10 11">
    <name type="scientific">Anolis carolinensis</name>
    <name type="common">Green anole</name>
    <name type="synonym">American chameleon</name>
    <dbReference type="NCBI Taxonomy" id="28377"/>
    <lineage>
        <taxon>Eukaryota</taxon>
        <taxon>Metazoa</taxon>
        <taxon>Chordata</taxon>
        <taxon>Craniata</taxon>
        <taxon>Vertebrata</taxon>
        <taxon>Euteleostomi</taxon>
        <taxon>Lepidosauria</taxon>
        <taxon>Squamata</taxon>
        <taxon>Bifurcata</taxon>
        <taxon>Unidentata</taxon>
        <taxon>Episquamata</taxon>
        <taxon>Toxicofera</taxon>
        <taxon>Iguania</taxon>
        <taxon>Dactyloidae</taxon>
        <taxon>Anolis</taxon>
    </lineage>
</organism>
<dbReference type="GO" id="GO:0001692">
    <property type="term" value="P:histamine metabolic process"/>
    <property type="evidence" value="ECO:0000318"/>
    <property type="project" value="GO_Central"/>
</dbReference>
<name>A0A803T057_ANOCA</name>
<keyword evidence="6" id="KW-0732">Signal</keyword>
<keyword evidence="5" id="KW-0372">Hormone</keyword>
<evidence type="ECO:0000256" key="6">
    <source>
        <dbReference type="ARBA" id="ARBA00022729"/>
    </source>
</evidence>
<evidence type="ECO:0000256" key="3">
    <source>
        <dbReference type="ARBA" id="ARBA00022525"/>
    </source>
</evidence>
<dbReference type="InterPro" id="IPR008857">
    <property type="entry name" value="TRH"/>
</dbReference>
<evidence type="ECO:0000256" key="4">
    <source>
        <dbReference type="ARBA" id="ARBA00022685"/>
    </source>
</evidence>
<dbReference type="GO" id="GO:0014054">
    <property type="term" value="P:positive regulation of gamma-aminobutyric acid secretion"/>
    <property type="evidence" value="ECO:0000318"/>
    <property type="project" value="GO_Central"/>
</dbReference>
<evidence type="ECO:0000256" key="5">
    <source>
        <dbReference type="ARBA" id="ARBA00022702"/>
    </source>
</evidence>
<protein>
    <recommendedName>
        <fullName evidence="12">Thyrotropin-releasing factor</fullName>
    </recommendedName>
</protein>
<comment type="similarity">
    <text evidence="2">Belongs to the TRH family.</text>
</comment>
<dbReference type="GO" id="GO:0008437">
    <property type="term" value="F:thyrotropin-releasing hormone activity"/>
    <property type="evidence" value="ECO:0000318"/>
    <property type="project" value="GO_Central"/>
</dbReference>
<dbReference type="PANTHER" id="PTHR17530">
    <property type="entry name" value="PRO-THYROTROPIN-RELEASING HORMONE"/>
    <property type="match status" value="1"/>
</dbReference>
<evidence type="ECO:0000256" key="7">
    <source>
        <dbReference type="ARBA" id="ARBA00022737"/>
    </source>
</evidence>
<dbReference type="GO" id="GO:0030141">
    <property type="term" value="C:secretory granule"/>
    <property type="evidence" value="ECO:0000318"/>
    <property type="project" value="GO_Central"/>
</dbReference>
<dbReference type="GO" id="GO:0014050">
    <property type="term" value="P:negative regulation of glutamate secretion"/>
    <property type="evidence" value="ECO:0000318"/>
    <property type="project" value="GO_Central"/>
</dbReference>
<dbReference type="Proteomes" id="UP000001646">
    <property type="component" value="Chromosome 2"/>
</dbReference>
<dbReference type="GO" id="GO:0032024">
    <property type="term" value="P:positive regulation of insulin secretion"/>
    <property type="evidence" value="ECO:0000318"/>
    <property type="project" value="GO_Central"/>
</dbReference>
<proteinExistence type="inferred from homology"/>
<reference evidence="10" key="2">
    <citation type="submission" date="2025-08" db="UniProtKB">
        <authorList>
            <consortium name="Ensembl"/>
        </authorList>
    </citation>
    <scope>IDENTIFICATION</scope>
</reference>
<keyword evidence="3" id="KW-0964">Secreted</keyword>
<keyword evidence="7" id="KW-0677">Repeat</keyword>
<evidence type="ECO:0000256" key="9">
    <source>
        <dbReference type="SAM" id="MobiDB-lite"/>
    </source>
</evidence>
<keyword evidence="11" id="KW-1185">Reference proteome</keyword>
<keyword evidence="8" id="KW-0027">Amidation</keyword>
<dbReference type="GeneTree" id="ENSGT00390000016951"/>
<dbReference type="AlphaFoldDB" id="A0A803T057"/>
<evidence type="ECO:0000256" key="8">
    <source>
        <dbReference type="ARBA" id="ARBA00022815"/>
    </source>
</evidence>
<evidence type="ECO:0000313" key="11">
    <source>
        <dbReference type="Proteomes" id="UP000001646"/>
    </source>
</evidence>
<gene>
    <name evidence="10" type="primary">trh</name>
</gene>
<dbReference type="InParanoid" id="A0A803T057"/>
<reference evidence="10 11" key="1">
    <citation type="submission" date="2009-12" db="EMBL/GenBank/DDBJ databases">
        <title>The Genome Sequence of Anolis carolinensis (Green Anole Lizard).</title>
        <authorList>
            <consortium name="The Genome Sequencing Platform"/>
            <person name="Di Palma F."/>
            <person name="Alfoldi J."/>
            <person name="Heiman D."/>
            <person name="Young S."/>
            <person name="Grabherr M."/>
            <person name="Johnson J."/>
            <person name="Lander E.S."/>
            <person name="Lindblad-Toh K."/>
        </authorList>
    </citation>
    <scope>NUCLEOTIDE SEQUENCE [LARGE SCALE GENOMIC DNA]</scope>
    <source>
        <strain evidence="10 11">JBL SC #1</strain>
    </source>
</reference>
<comment type="subcellular location">
    <subcellularLocation>
        <location evidence="1">Secreted</location>
    </subcellularLocation>
</comment>
<feature type="compositionally biased region" description="Basic and acidic residues" evidence="9">
    <location>
        <begin position="166"/>
        <end position="185"/>
    </location>
</feature>
<evidence type="ECO:0000313" key="10">
    <source>
        <dbReference type="Ensembl" id="ENSACAP00000028597.1"/>
    </source>
</evidence>
<keyword evidence="4" id="KW-0165">Cleavage on pair of basic residues</keyword>
<dbReference type="PANTHER" id="PTHR17530:SF2">
    <property type="entry name" value="PRO-THYROTROPIN-RELEASING HORMONE"/>
    <property type="match status" value="1"/>
</dbReference>
<evidence type="ECO:0008006" key="12">
    <source>
        <dbReference type="Google" id="ProtNLM"/>
    </source>
</evidence>
<feature type="region of interest" description="Disordered" evidence="9">
    <location>
        <begin position="236"/>
        <end position="275"/>
    </location>
</feature>
<dbReference type="GO" id="GO:0042755">
    <property type="term" value="P:eating behavior"/>
    <property type="evidence" value="ECO:0000318"/>
    <property type="project" value="GO_Central"/>
</dbReference>
<dbReference type="Pfam" id="PF05438">
    <property type="entry name" value="TRH"/>
    <property type="match status" value="2"/>
</dbReference>
<dbReference type="GO" id="GO:0005576">
    <property type="term" value="C:extracellular region"/>
    <property type="evidence" value="ECO:0007669"/>
    <property type="project" value="UniProtKB-SubCell"/>
</dbReference>
<accession>A0A803T057</accession>
<evidence type="ECO:0000256" key="2">
    <source>
        <dbReference type="ARBA" id="ARBA00010437"/>
    </source>
</evidence>
<sequence length="326" mass="37707">MELELIERAHPCSPWFGFESETSRSTTKLSSQQSCWHKGLTHCTTGTSIFMSIPCFSESLRMLHMLPILFSITMFLLQDLIPTMASVHLLLLLFSLAFTSVCGNLGQSFPEEDENEEKAHLDDIFQRAESIILRSVFRKMEEDEEDPNKDLDTPQLDQITKRQHPGKRDLYSLEKRQHPGKRDQGDGFNLYSELQKRQHPGRRSLWEQYLNTPNSQLAYLNELSKRQHPGKRYLAYSKRQHPGKRSWDEETEEVENLEKRQHPGKRYLSSESPDYTAPCDLQDSLECSKGSLLLELLDSVSQGRGEEKRQHPGRRSLLDGEVEAEE</sequence>
<dbReference type="Ensembl" id="ENSACAT00000037401.1">
    <property type="protein sequence ID" value="ENSACAP00000028597.1"/>
    <property type="gene ID" value="ENSACAG00000043370.1"/>
</dbReference>
<dbReference type="GO" id="GO:0009755">
    <property type="term" value="P:hormone-mediated signaling pathway"/>
    <property type="evidence" value="ECO:0007669"/>
    <property type="project" value="InterPro"/>
</dbReference>
<reference evidence="10" key="3">
    <citation type="submission" date="2025-09" db="UniProtKB">
        <authorList>
            <consortium name="Ensembl"/>
        </authorList>
    </citation>
    <scope>IDENTIFICATION</scope>
</reference>
<feature type="region of interest" description="Disordered" evidence="9">
    <location>
        <begin position="301"/>
        <end position="326"/>
    </location>
</feature>
<evidence type="ECO:0000256" key="1">
    <source>
        <dbReference type="ARBA" id="ARBA00004613"/>
    </source>
</evidence>